<evidence type="ECO:0000313" key="2">
    <source>
        <dbReference type="Proteomes" id="UP000019132"/>
    </source>
</evidence>
<dbReference type="eggNOG" id="ENOG502RW72">
    <property type="taxonomic scope" value="Eukaryota"/>
</dbReference>
<organism evidence="1 2">
    <name type="scientific">Globisporangium ultimum (strain ATCC 200006 / CBS 805.95 / DAOM BR144)</name>
    <name type="common">Pythium ultimum</name>
    <dbReference type="NCBI Taxonomy" id="431595"/>
    <lineage>
        <taxon>Eukaryota</taxon>
        <taxon>Sar</taxon>
        <taxon>Stramenopiles</taxon>
        <taxon>Oomycota</taxon>
        <taxon>Peronosporomycetes</taxon>
        <taxon>Pythiales</taxon>
        <taxon>Pythiaceae</taxon>
        <taxon>Globisporangium</taxon>
    </lineage>
</organism>
<dbReference type="AlphaFoldDB" id="K3X9R9"/>
<dbReference type="HOGENOM" id="CLU_1457255_0_0_1"/>
<reference evidence="2" key="2">
    <citation type="submission" date="2010-04" db="EMBL/GenBank/DDBJ databases">
        <authorList>
            <person name="Buell R."/>
            <person name="Hamilton J."/>
            <person name="Hostetler J."/>
        </authorList>
    </citation>
    <scope>NUCLEOTIDE SEQUENCE [LARGE SCALE GENOMIC DNA]</scope>
    <source>
        <strain evidence="2">DAOM:BR144</strain>
    </source>
</reference>
<reference evidence="1" key="3">
    <citation type="submission" date="2015-02" db="UniProtKB">
        <authorList>
            <consortium name="EnsemblProtists"/>
        </authorList>
    </citation>
    <scope>IDENTIFICATION</scope>
    <source>
        <strain evidence="1">DAOM BR144</strain>
    </source>
</reference>
<keyword evidence="2" id="KW-1185">Reference proteome</keyword>
<dbReference type="VEuPathDB" id="FungiDB:PYU1_G013939"/>
<name>K3X9R9_GLOUD</name>
<dbReference type="InParanoid" id="K3X9R9"/>
<dbReference type="Proteomes" id="UP000019132">
    <property type="component" value="Unassembled WGS sequence"/>
</dbReference>
<accession>K3X9R9</accession>
<sequence length="167" mass="18893">MGASIVLRALEDNQGLRIHVEPSNSNDPLSVTLDVFTVESFRAAEVTSPLSESDVPRYSRKCTWSKLRKLREDLQKIVQTSSNLQQHCAKCQEIVEYLEHCFERPAMLARAWHGEVILNSKVVERFMNILVAFVGSLQECAPSACADCHRHVVDCVLSFFVPTSKWD</sequence>
<reference evidence="2" key="1">
    <citation type="journal article" date="2010" name="Genome Biol.">
        <title>Genome sequence of the necrotrophic plant pathogen Pythium ultimum reveals original pathogenicity mechanisms and effector repertoire.</title>
        <authorList>
            <person name="Levesque C.A."/>
            <person name="Brouwer H."/>
            <person name="Cano L."/>
            <person name="Hamilton J.P."/>
            <person name="Holt C."/>
            <person name="Huitema E."/>
            <person name="Raffaele S."/>
            <person name="Robideau G.P."/>
            <person name="Thines M."/>
            <person name="Win J."/>
            <person name="Zerillo M.M."/>
            <person name="Beakes G.W."/>
            <person name="Boore J.L."/>
            <person name="Busam D."/>
            <person name="Dumas B."/>
            <person name="Ferriera S."/>
            <person name="Fuerstenberg S.I."/>
            <person name="Gachon C.M."/>
            <person name="Gaulin E."/>
            <person name="Govers F."/>
            <person name="Grenville-Briggs L."/>
            <person name="Horner N."/>
            <person name="Hostetler J."/>
            <person name="Jiang R.H."/>
            <person name="Johnson J."/>
            <person name="Krajaejun T."/>
            <person name="Lin H."/>
            <person name="Meijer H.J."/>
            <person name="Moore B."/>
            <person name="Morris P."/>
            <person name="Phuntmart V."/>
            <person name="Puiu D."/>
            <person name="Shetty J."/>
            <person name="Stajich J.E."/>
            <person name="Tripathy S."/>
            <person name="Wawra S."/>
            <person name="van West P."/>
            <person name="Whitty B.R."/>
            <person name="Coutinho P.M."/>
            <person name="Henrissat B."/>
            <person name="Martin F."/>
            <person name="Thomas P.D."/>
            <person name="Tyler B.M."/>
            <person name="De Vries R.P."/>
            <person name="Kamoun S."/>
            <person name="Yandell M."/>
            <person name="Tisserat N."/>
            <person name="Buell C.R."/>
        </authorList>
    </citation>
    <scope>NUCLEOTIDE SEQUENCE</scope>
    <source>
        <strain evidence="2">DAOM:BR144</strain>
    </source>
</reference>
<dbReference type="EMBL" id="GL376578">
    <property type="status" value="NOT_ANNOTATED_CDS"/>
    <property type="molecule type" value="Genomic_DNA"/>
</dbReference>
<dbReference type="EnsemblProtists" id="PYU1_T013968">
    <property type="protein sequence ID" value="PYU1_T013968"/>
    <property type="gene ID" value="PYU1_G013939"/>
</dbReference>
<proteinExistence type="predicted"/>
<protein>
    <submittedName>
        <fullName evidence="1">Uncharacterized protein</fullName>
    </submittedName>
</protein>
<evidence type="ECO:0000313" key="1">
    <source>
        <dbReference type="EnsemblProtists" id="PYU1_T013968"/>
    </source>
</evidence>